<dbReference type="GO" id="GO:0009055">
    <property type="term" value="F:electron transfer activity"/>
    <property type="evidence" value="ECO:0007669"/>
    <property type="project" value="InterPro"/>
</dbReference>
<evidence type="ECO:0000313" key="5">
    <source>
        <dbReference type="EMBL" id="GBD09922.1"/>
    </source>
</evidence>
<dbReference type="AlphaFoldDB" id="A0A2H5Y912"/>
<feature type="domain" description="Blue (type 1) copper" evidence="4">
    <location>
        <begin position="2"/>
        <end position="68"/>
    </location>
</feature>
<feature type="compositionally biased region" description="Polar residues" evidence="3">
    <location>
        <begin position="1"/>
        <end position="22"/>
    </location>
</feature>
<evidence type="ECO:0000313" key="6">
    <source>
        <dbReference type="Proteomes" id="UP000236642"/>
    </source>
</evidence>
<evidence type="ECO:0000256" key="1">
    <source>
        <dbReference type="ARBA" id="ARBA00022723"/>
    </source>
</evidence>
<dbReference type="InterPro" id="IPR000923">
    <property type="entry name" value="BlueCu_1"/>
</dbReference>
<dbReference type="SUPFAM" id="SSF49503">
    <property type="entry name" value="Cupredoxins"/>
    <property type="match status" value="1"/>
</dbReference>
<feature type="region of interest" description="Disordered" evidence="3">
    <location>
        <begin position="1"/>
        <end position="28"/>
    </location>
</feature>
<name>A0A2H5Y912_9CHLR</name>
<dbReference type="PANTHER" id="PTHR36507:SF1">
    <property type="entry name" value="BLL1555 PROTEIN"/>
    <property type="match status" value="1"/>
</dbReference>
<proteinExistence type="predicted"/>
<evidence type="ECO:0000259" key="4">
    <source>
        <dbReference type="Pfam" id="PF00127"/>
    </source>
</evidence>
<keyword evidence="2" id="KW-0186">Copper</keyword>
<dbReference type="InterPro" id="IPR008972">
    <property type="entry name" value="Cupredoxin"/>
</dbReference>
<dbReference type="GO" id="GO:0005507">
    <property type="term" value="F:copper ion binding"/>
    <property type="evidence" value="ECO:0007669"/>
    <property type="project" value="InterPro"/>
</dbReference>
<dbReference type="Gene3D" id="2.60.40.420">
    <property type="entry name" value="Cupredoxins - blue copper proteins"/>
    <property type="match status" value="1"/>
</dbReference>
<dbReference type="InterPro" id="IPR052721">
    <property type="entry name" value="ET_Amicyanin"/>
</dbReference>
<protein>
    <submittedName>
        <fullName evidence="5">Plastocyanin</fullName>
    </submittedName>
</protein>
<comment type="caution">
    <text evidence="5">The sequence shown here is derived from an EMBL/GenBank/DDBJ whole genome shotgun (WGS) entry which is preliminary data.</text>
</comment>
<sequence>MGTTVEWINQEESASHTVTSGAPDNPSGVFDSGRLRPGDSFRFTFHQPGTYEYFCSIHPRMRGRIIVKPAPASGSDY</sequence>
<evidence type="ECO:0000256" key="3">
    <source>
        <dbReference type="SAM" id="MobiDB-lite"/>
    </source>
</evidence>
<gene>
    <name evidence="5" type="primary">petE</name>
    <name evidence="5" type="ORF">HRbin22_02184</name>
</gene>
<dbReference type="Proteomes" id="UP000236642">
    <property type="component" value="Unassembled WGS sequence"/>
</dbReference>
<evidence type="ECO:0000256" key="2">
    <source>
        <dbReference type="ARBA" id="ARBA00023008"/>
    </source>
</evidence>
<accession>A0A2H5Y912</accession>
<dbReference type="PANTHER" id="PTHR36507">
    <property type="entry name" value="BLL1555 PROTEIN"/>
    <property type="match status" value="1"/>
</dbReference>
<reference evidence="6" key="1">
    <citation type="submission" date="2017-09" db="EMBL/GenBank/DDBJ databases">
        <title>Metaegenomics of thermophilic ammonia-oxidizing enrichment culture.</title>
        <authorList>
            <person name="Kato S."/>
            <person name="Suzuki K."/>
        </authorList>
    </citation>
    <scope>NUCLEOTIDE SEQUENCE [LARGE SCALE GENOMIC DNA]</scope>
</reference>
<dbReference type="EMBL" id="BEHY01000081">
    <property type="protein sequence ID" value="GBD09922.1"/>
    <property type="molecule type" value="Genomic_DNA"/>
</dbReference>
<dbReference type="Pfam" id="PF00127">
    <property type="entry name" value="Copper-bind"/>
    <property type="match status" value="1"/>
</dbReference>
<keyword evidence="1" id="KW-0479">Metal-binding</keyword>
<organism evidence="5 6">
    <name type="scientific">Candidatus Thermoflexus japonica</name>
    <dbReference type="NCBI Taxonomy" id="2035417"/>
    <lineage>
        <taxon>Bacteria</taxon>
        <taxon>Bacillati</taxon>
        <taxon>Chloroflexota</taxon>
        <taxon>Thermoflexia</taxon>
        <taxon>Thermoflexales</taxon>
        <taxon>Thermoflexaceae</taxon>
        <taxon>Thermoflexus</taxon>
    </lineage>
</organism>